<proteinExistence type="predicted"/>
<sequence length="154" mass="17294">MSKNIYLAAPFFDETQKARIDAVCMGLKANKTVGSIYKPEDHQMESEELYSFPWQVGVFKQDVRQVETSDVVVAILDYVEVDDEIISDPGTIFEVGTAFEAGVPVVLVQFGETSQFNLMLAQSGTAYFQGEDIPKLKDYDFQSLPQNFTDQPVF</sequence>
<protein>
    <submittedName>
        <fullName evidence="1">Nucleoside 2-deoxyribosyltransferase</fullName>
    </submittedName>
</protein>
<dbReference type="SUPFAM" id="SSF52309">
    <property type="entry name" value="N-(deoxy)ribosyltransferase-like"/>
    <property type="match status" value="1"/>
</dbReference>
<dbReference type="RefSeq" id="WP_275000764.1">
    <property type="nucleotide sequence ID" value="NZ_CP118742.1"/>
</dbReference>
<name>A0ABD7X957_PEDPE</name>
<dbReference type="EMBL" id="CP118742">
    <property type="protein sequence ID" value="WEA58318.1"/>
    <property type="molecule type" value="Genomic_DNA"/>
</dbReference>
<dbReference type="InterPro" id="IPR007710">
    <property type="entry name" value="Nucleoside_deoxyribTrfase"/>
</dbReference>
<dbReference type="Gene3D" id="3.40.50.450">
    <property type="match status" value="1"/>
</dbReference>
<keyword evidence="1" id="KW-0614">Plasmid</keyword>
<geneLocation type="plasmid" evidence="1 2">
    <name>unnamed3</name>
</geneLocation>
<accession>A0ABD7X957</accession>
<gene>
    <name evidence="1" type="ORF">PWB86_09930</name>
</gene>
<dbReference type="AlphaFoldDB" id="A0ABD7X957"/>
<dbReference type="Pfam" id="PF05014">
    <property type="entry name" value="Nuc_deoxyrib_tr"/>
    <property type="match status" value="1"/>
</dbReference>
<dbReference type="Proteomes" id="UP001214131">
    <property type="component" value="Plasmid unnamed3"/>
</dbReference>
<evidence type="ECO:0000313" key="1">
    <source>
        <dbReference type="EMBL" id="WEA58318.1"/>
    </source>
</evidence>
<evidence type="ECO:0000313" key="2">
    <source>
        <dbReference type="Proteomes" id="UP001214131"/>
    </source>
</evidence>
<reference evidence="1 2" key="1">
    <citation type="submission" date="2023-02" db="EMBL/GenBank/DDBJ databases">
        <title>Comparative genomics and fermentation flavor characterization of five lactic acid bacteria reveal flavor biosynthesis metabolic pathways in fermented muskmelon puree.</title>
        <authorList>
            <person name="Yuan L."/>
            <person name="Li M."/>
            <person name="Xu X."/>
            <person name="Lao F."/>
            <person name="Wu J."/>
        </authorList>
    </citation>
    <scope>NUCLEOTIDE SEQUENCE [LARGE SCALE GENOMIC DNA]</scope>
    <source>
        <strain evidence="1 2">Ca-4</strain>
        <plasmid evidence="1 2">unnamed3</plasmid>
    </source>
</reference>
<organism evidence="1 2">
    <name type="scientific">Pediococcus pentosaceus</name>
    <dbReference type="NCBI Taxonomy" id="1255"/>
    <lineage>
        <taxon>Bacteria</taxon>
        <taxon>Bacillati</taxon>
        <taxon>Bacillota</taxon>
        <taxon>Bacilli</taxon>
        <taxon>Lactobacillales</taxon>
        <taxon>Lactobacillaceae</taxon>
        <taxon>Pediococcus</taxon>
    </lineage>
</organism>